<proteinExistence type="inferred from homology"/>
<dbReference type="Gene3D" id="3.40.630.10">
    <property type="entry name" value="Zn peptidases"/>
    <property type="match status" value="1"/>
</dbReference>
<dbReference type="Gene3D" id="2.40.30.40">
    <property type="entry name" value="Peptidase M42, domain 2"/>
    <property type="match status" value="1"/>
</dbReference>
<dbReference type="Pfam" id="PF05343">
    <property type="entry name" value="Peptidase_M42"/>
    <property type="match status" value="1"/>
</dbReference>
<dbReference type="GO" id="GO:0046872">
    <property type="term" value="F:metal ion binding"/>
    <property type="evidence" value="ECO:0007669"/>
    <property type="project" value="UniProtKB-KW"/>
</dbReference>
<dbReference type="AlphaFoldDB" id="K1S7H6"/>
<dbReference type="PANTHER" id="PTHR32481:SF0">
    <property type="entry name" value="AMINOPEPTIDASE YPDE-RELATED"/>
    <property type="match status" value="1"/>
</dbReference>
<comment type="caution">
    <text evidence="6">The sequence shown here is derived from an EMBL/GenBank/DDBJ whole genome shotgun (WGS) entry which is preliminary data.</text>
</comment>
<dbReference type="InterPro" id="IPR051464">
    <property type="entry name" value="Peptidase_M42_aminopept"/>
</dbReference>
<comment type="similarity">
    <text evidence="1">Belongs to the peptidase M42 family.</text>
</comment>
<sequence length="216" mass="23154">MDIKNILKELTSAVGVSGKETDAVLTAQRLLSEFGKTREDVLHSAICEIEGDRAGHILLDAHIDRIGLIVTSVTDEGFLHVAACGGVDRRTLNGQEVTVYGSEPVFGVIASTPPHLASGDNERKATEIDDIIIDIGAKNKQSAEKLVSPGDRAVVNSSFLSLCGDSVSCGALDDRSGIAVLLRALELIKGKPQQKSYRCVFLSRGDERRRSKSRGI</sequence>
<evidence type="ECO:0000256" key="5">
    <source>
        <dbReference type="ARBA" id="ARBA00022801"/>
    </source>
</evidence>
<accession>K1S7H6</accession>
<dbReference type="InterPro" id="IPR008007">
    <property type="entry name" value="Peptidase_M42"/>
</dbReference>
<dbReference type="GO" id="GO:0006508">
    <property type="term" value="P:proteolysis"/>
    <property type="evidence" value="ECO:0007669"/>
    <property type="project" value="UniProtKB-KW"/>
</dbReference>
<dbReference type="SUPFAM" id="SSF101821">
    <property type="entry name" value="Aminopeptidase/glucanase lid domain"/>
    <property type="match status" value="1"/>
</dbReference>
<evidence type="ECO:0000256" key="4">
    <source>
        <dbReference type="ARBA" id="ARBA00022723"/>
    </source>
</evidence>
<protein>
    <submittedName>
        <fullName evidence="6">Cellulase</fullName>
    </submittedName>
</protein>
<dbReference type="InterPro" id="IPR023367">
    <property type="entry name" value="Peptidase_M42_dom2"/>
</dbReference>
<keyword evidence="4" id="KW-0479">Metal-binding</keyword>
<evidence type="ECO:0000313" key="6">
    <source>
        <dbReference type="EMBL" id="EKC53443.1"/>
    </source>
</evidence>
<evidence type="ECO:0000256" key="3">
    <source>
        <dbReference type="ARBA" id="ARBA00022670"/>
    </source>
</evidence>
<keyword evidence="2" id="KW-0031">Aminopeptidase</keyword>
<organism evidence="6">
    <name type="scientific">human gut metagenome</name>
    <dbReference type="NCBI Taxonomy" id="408170"/>
    <lineage>
        <taxon>unclassified sequences</taxon>
        <taxon>metagenomes</taxon>
        <taxon>organismal metagenomes</taxon>
    </lineage>
</organism>
<dbReference type="SUPFAM" id="SSF53187">
    <property type="entry name" value="Zn-dependent exopeptidases"/>
    <property type="match status" value="1"/>
</dbReference>
<reference evidence="6" key="1">
    <citation type="journal article" date="2013" name="Environ. Microbiol.">
        <title>Microbiota from the distal guts of lean and obese adolescents exhibit partial functional redundancy besides clear differences in community structure.</title>
        <authorList>
            <person name="Ferrer M."/>
            <person name="Ruiz A."/>
            <person name="Lanza F."/>
            <person name="Haange S.B."/>
            <person name="Oberbach A."/>
            <person name="Till H."/>
            <person name="Bargiela R."/>
            <person name="Campoy C."/>
            <person name="Segura M.T."/>
            <person name="Richter M."/>
            <person name="von Bergen M."/>
            <person name="Seifert J."/>
            <person name="Suarez A."/>
        </authorList>
    </citation>
    <scope>NUCLEOTIDE SEQUENCE</scope>
</reference>
<evidence type="ECO:0000256" key="2">
    <source>
        <dbReference type="ARBA" id="ARBA00022438"/>
    </source>
</evidence>
<evidence type="ECO:0000256" key="1">
    <source>
        <dbReference type="ARBA" id="ARBA00006272"/>
    </source>
</evidence>
<name>K1S7H6_9ZZZZ</name>
<keyword evidence="3" id="KW-0645">Protease</keyword>
<keyword evidence="5" id="KW-0378">Hydrolase</keyword>
<dbReference type="PANTHER" id="PTHR32481">
    <property type="entry name" value="AMINOPEPTIDASE"/>
    <property type="match status" value="1"/>
</dbReference>
<dbReference type="EMBL" id="AJWY01011188">
    <property type="protein sequence ID" value="EKC53443.1"/>
    <property type="molecule type" value="Genomic_DNA"/>
</dbReference>
<gene>
    <name evidence="6" type="ORF">LEA_16369</name>
</gene>
<dbReference type="GO" id="GO:0004177">
    <property type="term" value="F:aminopeptidase activity"/>
    <property type="evidence" value="ECO:0007669"/>
    <property type="project" value="UniProtKB-KW"/>
</dbReference>